<gene>
    <name evidence="10 11" type="primary">cobT</name>
    <name evidence="11" type="ORF">WG219_10380</name>
</gene>
<dbReference type="InterPro" id="IPR017846">
    <property type="entry name" value="Nict_dMeBzImd_PRibTrfase_bact"/>
</dbReference>
<dbReference type="CDD" id="cd02439">
    <property type="entry name" value="DMB-PRT_CobT"/>
    <property type="match status" value="1"/>
</dbReference>
<dbReference type="InterPro" id="IPR036087">
    <property type="entry name" value="Nict_dMeBzImd_PRibTrfase_sf"/>
</dbReference>
<proteinExistence type="inferred from homology"/>
<dbReference type="InterPro" id="IPR003200">
    <property type="entry name" value="Nict_dMeBzImd_PRibTrfase"/>
</dbReference>
<evidence type="ECO:0000256" key="8">
    <source>
        <dbReference type="ARBA" id="ARBA00030686"/>
    </source>
</evidence>
<comment type="catalytic activity">
    <reaction evidence="9 10">
        <text>5,6-dimethylbenzimidazole + nicotinate beta-D-ribonucleotide = alpha-ribazole 5'-phosphate + nicotinate + H(+)</text>
        <dbReference type="Rhea" id="RHEA:11196"/>
        <dbReference type="ChEBI" id="CHEBI:15378"/>
        <dbReference type="ChEBI" id="CHEBI:15890"/>
        <dbReference type="ChEBI" id="CHEBI:32544"/>
        <dbReference type="ChEBI" id="CHEBI:57502"/>
        <dbReference type="ChEBI" id="CHEBI:57918"/>
        <dbReference type="EC" id="2.4.2.21"/>
    </reaction>
</comment>
<dbReference type="PANTHER" id="PTHR43463">
    <property type="entry name" value="NICOTINATE-NUCLEOTIDE--DIMETHYLBENZIMIDAZOLE PHOSPHORIBOSYLTRANSFERASE"/>
    <property type="match status" value="1"/>
</dbReference>
<evidence type="ECO:0000256" key="10">
    <source>
        <dbReference type="HAMAP-Rule" id="MF_00230"/>
    </source>
</evidence>
<dbReference type="InterPro" id="IPR023195">
    <property type="entry name" value="Nict_dMeBzImd_PRibTrfase_N"/>
</dbReference>
<evidence type="ECO:0000256" key="4">
    <source>
        <dbReference type="ARBA" id="ARBA00015486"/>
    </source>
</evidence>
<evidence type="ECO:0000256" key="2">
    <source>
        <dbReference type="ARBA" id="ARBA00007110"/>
    </source>
</evidence>
<dbReference type="EC" id="2.4.2.21" evidence="3 10"/>
<dbReference type="Gene3D" id="3.40.50.10210">
    <property type="match status" value="1"/>
</dbReference>
<dbReference type="EMBL" id="CP148074">
    <property type="protein sequence ID" value="WXL27825.1"/>
    <property type="molecule type" value="Genomic_DNA"/>
</dbReference>
<dbReference type="Gene3D" id="1.10.1610.10">
    <property type="match status" value="1"/>
</dbReference>
<keyword evidence="7 10" id="KW-0808">Transferase</keyword>
<comment type="pathway">
    <text evidence="1 10">Nucleoside biosynthesis; alpha-ribazole biosynthesis; alpha-ribazole from 5,6-dimethylbenzimidazole: step 1/2.</text>
</comment>
<evidence type="ECO:0000256" key="9">
    <source>
        <dbReference type="ARBA" id="ARBA00047340"/>
    </source>
</evidence>
<sequence>MSVQWWHQPCKSPDEAQRARAKARQSQLTKPAGSLGQLEELAVQLSALQGRECPAVDRVHISIFAGDHGIVAEGVSAYPQSVTVQMLSNFLNGGAAISVLARQLGASLEVIDLGTVQSPTPIQGVRQLHLGKGTASFLRGPAMSEDQLHRALECGREAVLRAFQNGCELFVAGEMGIGNTTAATALACWLLDIPASELSGPGTGLDTQGIAHKAKVVDASLAAHRQHVDGAWEALRYFGGFEIAALTGAYLTCAQMGVVVLVDGFICTVAALYATQLNPSCKVWMQFAHNGAEPGHLRVLKALDARPLLGLGLRLGEGSGAALAVPLLRMACALHNDMATFAEAAVSDKSL</sequence>
<evidence type="ECO:0000313" key="12">
    <source>
        <dbReference type="Proteomes" id="UP001476583"/>
    </source>
</evidence>
<reference evidence="11 12" key="1">
    <citation type="submission" date="2024-03" db="EMBL/GenBank/DDBJ databases">
        <title>Complete genome of BD2.</title>
        <authorList>
            <person name="Cao G."/>
        </authorList>
    </citation>
    <scope>NUCLEOTIDE SEQUENCE [LARGE SCALE GENOMIC DNA]</scope>
    <source>
        <strain evidence="11 12">BD2</strain>
    </source>
</reference>
<keyword evidence="6 10" id="KW-0328">Glycosyltransferase</keyword>
<dbReference type="NCBIfam" id="TIGR03160">
    <property type="entry name" value="cobT_DBIPRT"/>
    <property type="match status" value="1"/>
</dbReference>
<evidence type="ECO:0000256" key="7">
    <source>
        <dbReference type="ARBA" id="ARBA00022679"/>
    </source>
</evidence>
<organism evidence="11 12">
    <name type="scientific">Ectopseudomonas mendocina</name>
    <name type="common">Pseudomonas mendocina</name>
    <dbReference type="NCBI Taxonomy" id="300"/>
    <lineage>
        <taxon>Bacteria</taxon>
        <taxon>Pseudomonadati</taxon>
        <taxon>Pseudomonadota</taxon>
        <taxon>Gammaproteobacteria</taxon>
        <taxon>Pseudomonadales</taxon>
        <taxon>Pseudomonadaceae</taxon>
        <taxon>Ectopseudomonas</taxon>
    </lineage>
</organism>
<evidence type="ECO:0000256" key="5">
    <source>
        <dbReference type="ARBA" id="ARBA00022573"/>
    </source>
</evidence>
<keyword evidence="12" id="KW-1185">Reference proteome</keyword>
<evidence type="ECO:0000256" key="1">
    <source>
        <dbReference type="ARBA" id="ARBA00005049"/>
    </source>
</evidence>
<dbReference type="NCBIfam" id="NF000996">
    <property type="entry name" value="PRK00105.1"/>
    <property type="match status" value="1"/>
</dbReference>
<protein>
    <recommendedName>
        <fullName evidence="4 10">Nicotinate-nucleotide--dimethylbenzimidazole phosphoribosyltransferase</fullName>
        <shortName evidence="10">NN:DBI PRT</shortName>
        <ecNumber evidence="3 10">2.4.2.21</ecNumber>
    </recommendedName>
    <alternativeName>
        <fullName evidence="8 10">N(1)-alpha-phosphoribosyltransferase</fullName>
    </alternativeName>
</protein>
<feature type="active site" description="Proton acceptor" evidence="10">
    <location>
        <position position="317"/>
    </location>
</feature>
<keyword evidence="5 10" id="KW-0169">Cobalamin biosynthesis</keyword>
<name>A0ABZ2RLA0_ECTME</name>
<dbReference type="Proteomes" id="UP001476583">
    <property type="component" value="Chromosome"/>
</dbReference>
<accession>A0ABZ2RLA0</accession>
<dbReference type="PANTHER" id="PTHR43463:SF1">
    <property type="entry name" value="NICOTINATE-NUCLEOTIDE--DIMETHYLBENZIMIDAZOLE PHOSPHORIBOSYLTRANSFERASE"/>
    <property type="match status" value="1"/>
</dbReference>
<evidence type="ECO:0000256" key="6">
    <source>
        <dbReference type="ARBA" id="ARBA00022676"/>
    </source>
</evidence>
<evidence type="ECO:0000256" key="3">
    <source>
        <dbReference type="ARBA" id="ARBA00011991"/>
    </source>
</evidence>
<comment type="function">
    <text evidence="10">Catalyzes the synthesis of alpha-ribazole-5'-phosphate from nicotinate mononucleotide (NAMN) and 5,6-dimethylbenzimidazole (DMB).</text>
</comment>
<dbReference type="HAMAP" id="MF_00230">
    <property type="entry name" value="CobT"/>
    <property type="match status" value="1"/>
</dbReference>
<evidence type="ECO:0000313" key="11">
    <source>
        <dbReference type="EMBL" id="WXL27825.1"/>
    </source>
</evidence>
<comment type="similarity">
    <text evidence="2 10">Belongs to the CobT family.</text>
</comment>
<dbReference type="SUPFAM" id="SSF52733">
    <property type="entry name" value="Nicotinate mononucleotide:5,6-dimethylbenzimidazole phosphoribosyltransferase (CobT)"/>
    <property type="match status" value="1"/>
</dbReference>
<dbReference type="Pfam" id="PF02277">
    <property type="entry name" value="DBI_PRT"/>
    <property type="match status" value="1"/>
</dbReference>
<dbReference type="GO" id="GO:0008939">
    <property type="term" value="F:nicotinate-nucleotide-dimethylbenzimidazole phosphoribosyltransferase activity"/>
    <property type="evidence" value="ECO:0007669"/>
    <property type="project" value="UniProtKB-EC"/>
</dbReference>